<evidence type="ECO:0000313" key="1">
    <source>
        <dbReference type="EMBL" id="MBS0123866.1"/>
    </source>
</evidence>
<sequence length="260" mass="27978">MTQNASLVSIRVFMAVLLVWLPGTLWAEPARVPGQVGLFADRQPLFATQGGTGRGSASLFAPAPPDAQVTTASLFAGTRDGGLFSPLPERLDRPLLRAGTGGSAAMRLRDLIARAEAGRAGYDAVQHGAVIRPPLPPTRMTIQEIHAWIRATPGQPHAIGRYQFIPSTLRRLVDRLGLDPGARFSPDVQDRLADLLLEDAGLSRVQQGVISEEAFMLNLAKIWAGLPTSSGRSYYDGFAGNKATMPWEVYAQEVRAILNG</sequence>
<dbReference type="Gene3D" id="1.10.530.10">
    <property type="match status" value="1"/>
</dbReference>
<dbReference type="Proteomes" id="UP000681356">
    <property type="component" value="Unassembled WGS sequence"/>
</dbReference>
<evidence type="ECO:0000313" key="2">
    <source>
        <dbReference type="Proteomes" id="UP000681356"/>
    </source>
</evidence>
<gene>
    <name evidence="1" type="ORF">KB874_06925</name>
</gene>
<comment type="caution">
    <text evidence="1">The sequence shown here is derived from an EMBL/GenBank/DDBJ whole genome shotgun (WGS) entry which is preliminary data.</text>
</comment>
<evidence type="ECO:0008006" key="3">
    <source>
        <dbReference type="Google" id="ProtNLM"/>
    </source>
</evidence>
<name>A0A8J7WEF9_9RHOB</name>
<accession>A0A8J7WEF9</accession>
<reference evidence="1" key="1">
    <citation type="submission" date="2021-04" db="EMBL/GenBank/DDBJ databases">
        <authorList>
            <person name="Yoon J."/>
        </authorList>
    </citation>
    <scope>NUCLEOTIDE SEQUENCE</scope>
    <source>
        <strain evidence="1">KMU-90</strain>
    </source>
</reference>
<dbReference type="InterPro" id="IPR023346">
    <property type="entry name" value="Lysozyme-like_dom_sf"/>
</dbReference>
<organism evidence="1 2">
    <name type="scientific">Thetidibacter halocola</name>
    <dbReference type="NCBI Taxonomy" id="2827239"/>
    <lineage>
        <taxon>Bacteria</taxon>
        <taxon>Pseudomonadati</taxon>
        <taxon>Pseudomonadota</taxon>
        <taxon>Alphaproteobacteria</taxon>
        <taxon>Rhodobacterales</taxon>
        <taxon>Roseobacteraceae</taxon>
        <taxon>Thetidibacter</taxon>
    </lineage>
</organism>
<dbReference type="AlphaFoldDB" id="A0A8J7WEF9"/>
<protein>
    <recommendedName>
        <fullName evidence="3">Muramidase (Phage lambda lysozyme)</fullName>
    </recommendedName>
</protein>
<dbReference type="SUPFAM" id="SSF53955">
    <property type="entry name" value="Lysozyme-like"/>
    <property type="match status" value="1"/>
</dbReference>
<dbReference type="RefSeq" id="WP_212535815.1">
    <property type="nucleotide sequence ID" value="NZ_JAGTUU010000002.1"/>
</dbReference>
<dbReference type="EMBL" id="JAGTUU010000002">
    <property type="protein sequence ID" value="MBS0123866.1"/>
    <property type="molecule type" value="Genomic_DNA"/>
</dbReference>
<proteinExistence type="predicted"/>
<keyword evidence="2" id="KW-1185">Reference proteome</keyword>